<dbReference type="EC" id="3.2.1.-" evidence="9"/>
<dbReference type="Gene3D" id="1.20.1270.50">
    <property type="entry name" value="Glycoside hydrolase family 38, central domain"/>
    <property type="match status" value="1"/>
</dbReference>
<name>A0A3R7Q8B4_PENVA</name>
<feature type="region of interest" description="Disordered" evidence="10">
    <location>
        <begin position="1089"/>
        <end position="1256"/>
    </location>
</feature>
<proteinExistence type="inferred from homology"/>
<dbReference type="Pfam" id="PF07748">
    <property type="entry name" value="Glyco_hydro_38C"/>
    <property type="match status" value="1"/>
</dbReference>
<dbReference type="OrthoDB" id="10261055at2759"/>
<dbReference type="InterPro" id="IPR011682">
    <property type="entry name" value="Glyco_hydro_38_C"/>
</dbReference>
<dbReference type="SUPFAM" id="SSF88713">
    <property type="entry name" value="Glycoside hydrolase/deacetylase"/>
    <property type="match status" value="1"/>
</dbReference>
<keyword evidence="5 9" id="KW-0862">Zinc</keyword>
<dbReference type="InterPro" id="IPR050843">
    <property type="entry name" value="Glycosyl_Hydrlase_38"/>
</dbReference>
<feature type="compositionally biased region" description="Basic and acidic residues" evidence="10">
    <location>
        <begin position="1100"/>
        <end position="1110"/>
    </location>
</feature>
<evidence type="ECO:0000256" key="10">
    <source>
        <dbReference type="SAM" id="MobiDB-lite"/>
    </source>
</evidence>
<evidence type="ECO:0000256" key="8">
    <source>
        <dbReference type="ARBA" id="ARBA00093232"/>
    </source>
</evidence>
<dbReference type="GO" id="GO:0030246">
    <property type="term" value="F:carbohydrate binding"/>
    <property type="evidence" value="ECO:0007669"/>
    <property type="project" value="InterPro"/>
</dbReference>
<comment type="cofactor">
    <cofactor evidence="9">
        <name>Zn(2+)</name>
        <dbReference type="ChEBI" id="CHEBI:29105"/>
    </cofactor>
    <text evidence="9">Binds 1 zinc ion per subunit.</text>
</comment>
<dbReference type="GO" id="GO:0000139">
    <property type="term" value="C:Golgi membrane"/>
    <property type="evidence" value="ECO:0007669"/>
    <property type="project" value="TreeGrafter"/>
</dbReference>
<comment type="subunit">
    <text evidence="2">Homodimer; disulfide-linked.</text>
</comment>
<dbReference type="Gene3D" id="2.60.40.1180">
    <property type="entry name" value="Golgi alpha-mannosidase II"/>
    <property type="match status" value="1"/>
</dbReference>
<dbReference type="Gene3D" id="3.20.110.10">
    <property type="entry name" value="Glycoside hydrolase 38, N terminal domain"/>
    <property type="match status" value="1"/>
</dbReference>
<feature type="compositionally biased region" description="Basic and acidic residues" evidence="10">
    <location>
        <begin position="1224"/>
        <end position="1238"/>
    </location>
</feature>
<keyword evidence="6 9" id="KW-0326">Glycosidase</keyword>
<dbReference type="PANTHER" id="PTHR11607:SF70">
    <property type="entry name" value="ALPHA-MANNOSIDASE"/>
    <property type="match status" value="1"/>
</dbReference>
<dbReference type="InterPro" id="IPR028995">
    <property type="entry name" value="Glyco_hydro_57/38_cen_sf"/>
</dbReference>
<feature type="compositionally biased region" description="Basic and acidic residues" evidence="10">
    <location>
        <begin position="1128"/>
        <end position="1160"/>
    </location>
</feature>
<evidence type="ECO:0000256" key="6">
    <source>
        <dbReference type="ARBA" id="ARBA00023295"/>
    </source>
</evidence>
<comment type="function">
    <text evidence="7">Catalyzes the first committed step in the biosynthesis of complex N-glycans. It controls conversion of high mannose to complex N-glycans; the final hydrolytic step in the N-glycan maturation pathway.</text>
</comment>
<evidence type="ECO:0000256" key="7">
    <source>
        <dbReference type="ARBA" id="ARBA00059516"/>
    </source>
</evidence>
<sequence>MATVFLMPHSHNDPGWLKTYEEYYFHQTSKILQNMIEKLRVHTNMTFIWSEISFLSLWYERAHPSLRQQMKELVHSGRLEVATGGWVMTDEANVHLYAMLDQLIEGQQWLWNVLGVQPVSGWSVDPFGHGAAVPYLLKESGVKATVVQRIHYAWKQWLAEQQLGDFQWRQVWDVSGEADILCHNRPYDIYSIKHSCGPHPQICLGYDFRKVPGEYTEYTIKSVPIDDHNVKQKAELLLEQYGRTGSLYPHNVVLVPIGDDFRYDHASEWDQQYSSYQRLLTFINNDPKYHANIQFGTLRDYFNEVQNRMRDYPSLQGDFFVYSDIFSEGRPAYWSGYYTTRPYWKVLDRQLEAALRSAEILYTWAYAWAVQEGQNRVVQLLEKDYEKLVRARRNLALFQHHDAITGTSKAYVMHDYAIKLHEGLHDTIALAGEAAEVLLLTPAAMASLDSRAVPLHHLQPDFERLTYERLPRKLPRSVPRNQPRLIVLFNSLAQRRFEVVKVLVTSLDVRVTDEHGHEVPVQLNPVWNDTGSGMAILSTQFELLFVADLAPLSVITYCIHRTERASLDARAAVYSNNYAPAPDQNYSPPFESHDVLPGDIQLESDHLKLLFDGTTGMLRSITNKASGRVTQTAIRYAAYPSAQFKSGAYLFKPDPNAREPEEDVLAGAKPRLFIHSGPVASELSVMFGSVLMHTTRILHVAQQPLASAVHMENTFNLGGRYNSTETPGFPPHFRETELFMRVMTDIDNGAEPTFYTDQSGLHMQRRARVQRIGIQGNYFPITSAAMIEDNAPGRRLTLLTNHAAGAAAWQQGWLEVMVERRTFYDDARGMGEGVTDQKRTVGRYWLLVEDTRGPEPVARLSLAAHHLANDLNYPTSLLVLEGLNVDQLRASAHLLNQPLPCPLHLVTLRTLPDPQYPSLLPSKNALMVLQNQAPSCAASSSVSSCNGLGDTPFPGTELSLQVSGIQRTSLTGTKVHGTVKSLPDSSSPLSLGLSTLSLGPYLFFSFLVLHTLPRRPSPVLSLSFRTPILFPLPILRALPSLFPRAPIVSRSSLSSSLSPSLATLLRLSRVAPLSLCPLWVSLSLALLSPSPSSRSFSFRIPKEKKNNPKETRRKPERSVKETRRKPKEPKINPKEFQRKKKQPEGNPKEARTKREGNPKEARRKPKINPKEFQRKKKTPEGNPKEARTKRKGNPKEKAQGPEGKPKETRKEEGKKATRRKPKGNPKEARRKPEGSPKETRRKPKGKKQPEGSPKEA</sequence>
<feature type="domain" description="Glycoside hydrolase family 38 central" evidence="11">
    <location>
        <begin position="332"/>
        <end position="420"/>
    </location>
</feature>
<comment type="similarity">
    <text evidence="1 9">Belongs to the glycosyl hydrolase 38 family.</text>
</comment>
<evidence type="ECO:0000259" key="11">
    <source>
        <dbReference type="SMART" id="SM00872"/>
    </source>
</evidence>
<feature type="compositionally biased region" description="Basic and acidic residues" evidence="10">
    <location>
        <begin position="1247"/>
        <end position="1256"/>
    </location>
</feature>
<dbReference type="PANTHER" id="PTHR11607">
    <property type="entry name" value="ALPHA-MANNOSIDASE"/>
    <property type="match status" value="1"/>
</dbReference>
<keyword evidence="4 9" id="KW-0378">Hydrolase</keyword>
<protein>
    <recommendedName>
        <fullName evidence="9">Alpha-mannosidase</fullName>
        <ecNumber evidence="9">3.2.1.-</ecNumber>
    </recommendedName>
</protein>
<dbReference type="GO" id="GO:0046872">
    <property type="term" value="F:metal ion binding"/>
    <property type="evidence" value="ECO:0007669"/>
    <property type="project" value="UniProtKB-KW"/>
</dbReference>
<dbReference type="InterPro" id="IPR015341">
    <property type="entry name" value="Glyco_hydro_38_cen"/>
</dbReference>
<dbReference type="Pfam" id="PF09261">
    <property type="entry name" value="Alpha-mann_mid"/>
    <property type="match status" value="1"/>
</dbReference>
<feature type="compositionally biased region" description="Low complexity" evidence="10">
    <location>
        <begin position="1089"/>
        <end position="1099"/>
    </location>
</feature>
<dbReference type="InterPro" id="IPR013780">
    <property type="entry name" value="Glyco_hydro_b"/>
</dbReference>
<dbReference type="InterPro" id="IPR011013">
    <property type="entry name" value="Gal_mutarotase_sf_dom"/>
</dbReference>
<dbReference type="InterPro" id="IPR037094">
    <property type="entry name" value="Glyco_hydro_38_cen_sf"/>
</dbReference>
<dbReference type="STRING" id="6689.A0A3R7Q8B4"/>
<keyword evidence="13" id="KW-1185">Reference proteome</keyword>
<dbReference type="SMART" id="SM00872">
    <property type="entry name" value="Alpha-mann_mid"/>
    <property type="match status" value="1"/>
</dbReference>
<evidence type="ECO:0000256" key="5">
    <source>
        <dbReference type="ARBA" id="ARBA00022833"/>
    </source>
</evidence>
<dbReference type="InterPro" id="IPR000602">
    <property type="entry name" value="Glyco_hydro_38_N"/>
</dbReference>
<evidence type="ECO:0000256" key="9">
    <source>
        <dbReference type="RuleBase" id="RU361199"/>
    </source>
</evidence>
<organism evidence="12 13">
    <name type="scientific">Penaeus vannamei</name>
    <name type="common">Whiteleg shrimp</name>
    <name type="synonym">Litopenaeus vannamei</name>
    <dbReference type="NCBI Taxonomy" id="6689"/>
    <lineage>
        <taxon>Eukaryota</taxon>
        <taxon>Metazoa</taxon>
        <taxon>Ecdysozoa</taxon>
        <taxon>Arthropoda</taxon>
        <taxon>Crustacea</taxon>
        <taxon>Multicrustacea</taxon>
        <taxon>Malacostraca</taxon>
        <taxon>Eumalacostraca</taxon>
        <taxon>Eucarida</taxon>
        <taxon>Decapoda</taxon>
        <taxon>Dendrobranchiata</taxon>
        <taxon>Penaeoidea</taxon>
        <taxon>Penaeidae</taxon>
        <taxon>Penaeus</taxon>
    </lineage>
</organism>
<dbReference type="FunFam" id="3.20.110.10:FF:000007">
    <property type="entry name" value="Alpha-mannosidase"/>
    <property type="match status" value="1"/>
</dbReference>
<comment type="catalytic activity">
    <reaction evidence="8">
        <text>N(4)-{beta-D-GlcNAc-(1-&gt;2)-alpha-D-Man-(1-&gt;3)-[alpha-D-Man-(1-&gt;3)-[alpha-D-Man-(1-&gt;6)]-alpha-D-Man-(1-&gt;6)]-beta-D-Man-(1-&gt;4)-beta-D-GlcNAc-(1-&gt;4)-beta-D-GlcNAc}-L-asparaginyl-[protein] + 2 H2O = 2 alpha-D-mannopyranose + an N(4)-{beta-D-GlcNAc-(1-&gt;2)-alpha-D-Man-(1-&gt;3)-[alpha-D-Man-(1-&gt;6)]-beta-D-Man-(1-&gt;4)-beta-D-GlcNAc-(1-&gt;4)-beta-D-GlcNAc}-L-asparaginyl-[protein]</text>
        <dbReference type="Rhea" id="RHEA:56052"/>
        <dbReference type="Rhea" id="RHEA-COMP:14368"/>
        <dbReference type="Rhea" id="RHEA-COMP:14369"/>
        <dbReference type="ChEBI" id="CHEBI:15377"/>
        <dbReference type="ChEBI" id="CHEBI:28729"/>
        <dbReference type="ChEBI" id="CHEBI:60615"/>
        <dbReference type="ChEBI" id="CHEBI:60625"/>
        <dbReference type="EC" id="3.2.1.114"/>
    </reaction>
</comment>
<dbReference type="Proteomes" id="UP000283509">
    <property type="component" value="Unassembled WGS sequence"/>
</dbReference>
<dbReference type="GO" id="GO:0004572">
    <property type="term" value="F:mannosyl-oligosaccharide 1,3-1,6-alpha-mannosidase activity"/>
    <property type="evidence" value="ECO:0007669"/>
    <property type="project" value="UniProtKB-EC"/>
</dbReference>
<evidence type="ECO:0000313" key="13">
    <source>
        <dbReference type="Proteomes" id="UP000283509"/>
    </source>
</evidence>
<dbReference type="InterPro" id="IPR011330">
    <property type="entry name" value="Glyco_hydro/deAcase_b/a-brl"/>
</dbReference>
<feature type="compositionally biased region" description="Basic and acidic residues" evidence="10">
    <location>
        <begin position="1193"/>
        <end position="1215"/>
    </location>
</feature>
<keyword evidence="3 9" id="KW-0479">Metal-binding</keyword>
<dbReference type="GO" id="GO:0006013">
    <property type="term" value="P:mannose metabolic process"/>
    <property type="evidence" value="ECO:0007669"/>
    <property type="project" value="InterPro"/>
</dbReference>
<gene>
    <name evidence="12" type="ORF">C7M84_010503</name>
</gene>
<dbReference type="Pfam" id="PF01074">
    <property type="entry name" value="Glyco_hydro_38N"/>
    <property type="match status" value="1"/>
</dbReference>
<dbReference type="AlphaFoldDB" id="A0A3R7Q8B4"/>
<feature type="compositionally biased region" description="Basic and acidic residues" evidence="10">
    <location>
        <begin position="1168"/>
        <end position="1186"/>
    </location>
</feature>
<evidence type="ECO:0000313" key="12">
    <source>
        <dbReference type="EMBL" id="ROT71171.1"/>
    </source>
</evidence>
<reference evidence="12 13" key="2">
    <citation type="submission" date="2019-01" db="EMBL/GenBank/DDBJ databases">
        <title>The decoding of complex shrimp genome reveals the adaptation for benthos swimmer, frequently molting mechanism and breeding impact on genome.</title>
        <authorList>
            <person name="Sun Y."/>
            <person name="Gao Y."/>
            <person name="Yu Y."/>
        </authorList>
    </citation>
    <scope>NUCLEOTIDE SEQUENCE [LARGE SCALE GENOMIC DNA]</scope>
    <source>
        <tissue evidence="12">Muscle</tissue>
    </source>
</reference>
<comment type="caution">
    <text evidence="12">The sequence shown here is derived from an EMBL/GenBank/DDBJ whole genome shotgun (WGS) entry which is preliminary data.</text>
</comment>
<dbReference type="FunFam" id="1.20.1270.50:FF:000001">
    <property type="entry name" value="Alpha-mannosidase"/>
    <property type="match status" value="1"/>
</dbReference>
<evidence type="ECO:0000256" key="3">
    <source>
        <dbReference type="ARBA" id="ARBA00022723"/>
    </source>
</evidence>
<dbReference type="SUPFAM" id="SSF88688">
    <property type="entry name" value="Families 57/38 glycoside transferase middle domain"/>
    <property type="match status" value="1"/>
</dbReference>
<evidence type="ECO:0000256" key="4">
    <source>
        <dbReference type="ARBA" id="ARBA00022801"/>
    </source>
</evidence>
<dbReference type="EMBL" id="QCYY01002333">
    <property type="protein sequence ID" value="ROT71171.1"/>
    <property type="molecule type" value="Genomic_DNA"/>
</dbReference>
<accession>A0A3R7Q8B4</accession>
<dbReference type="GO" id="GO:0006491">
    <property type="term" value="P:N-glycan processing"/>
    <property type="evidence" value="ECO:0007669"/>
    <property type="project" value="TreeGrafter"/>
</dbReference>
<dbReference type="SUPFAM" id="SSF74650">
    <property type="entry name" value="Galactose mutarotase-like"/>
    <property type="match status" value="1"/>
</dbReference>
<reference evidence="12 13" key="1">
    <citation type="submission" date="2018-04" db="EMBL/GenBank/DDBJ databases">
        <authorList>
            <person name="Zhang X."/>
            <person name="Yuan J."/>
            <person name="Li F."/>
            <person name="Xiang J."/>
        </authorList>
    </citation>
    <scope>NUCLEOTIDE SEQUENCE [LARGE SCALE GENOMIC DNA]</scope>
    <source>
        <tissue evidence="12">Muscle</tissue>
    </source>
</reference>
<evidence type="ECO:0000256" key="1">
    <source>
        <dbReference type="ARBA" id="ARBA00009792"/>
    </source>
</evidence>
<evidence type="ECO:0000256" key="2">
    <source>
        <dbReference type="ARBA" id="ARBA00011748"/>
    </source>
</evidence>
<dbReference type="Gene3D" id="2.70.98.30">
    <property type="entry name" value="Golgi alpha-mannosidase II, domain 4"/>
    <property type="match status" value="1"/>
</dbReference>
<dbReference type="InterPro" id="IPR027291">
    <property type="entry name" value="Glyco_hydro_38_N_sf"/>
</dbReference>